<protein>
    <submittedName>
        <fullName evidence="1">HicA-like toxin of HicAB toxin-antitoxin system</fullName>
    </submittedName>
</protein>
<reference evidence="1 2" key="1">
    <citation type="submission" date="2019-03" db="EMBL/GenBank/DDBJ databases">
        <title>Genomic Encyclopedia of Type Strains, Phase IV (KMG-IV): sequencing the most valuable type-strain genomes for metagenomic binning, comparative biology and taxonomic classification.</title>
        <authorList>
            <person name="Goeker M."/>
        </authorList>
    </citation>
    <scope>NUCLEOTIDE SEQUENCE [LARGE SCALE GENOMIC DNA]</scope>
    <source>
        <strain evidence="1 2">DSM 13587</strain>
    </source>
</reference>
<keyword evidence="2" id="KW-1185">Reference proteome</keyword>
<evidence type="ECO:0000313" key="2">
    <source>
        <dbReference type="Proteomes" id="UP000295717"/>
    </source>
</evidence>
<sequence length="84" mass="9627">MNSKHRKTLEAIFSEPVNGNLEWSRIEALLIALGCRAIEGNGSSVTFEKDGRKANVHRPHPQKEALKYRVKQVREYLQQLEITP</sequence>
<dbReference type="InterPro" id="IPR012933">
    <property type="entry name" value="HicA_mRNA_interferase"/>
</dbReference>
<dbReference type="AlphaFoldDB" id="A0A4R3MZG4"/>
<dbReference type="RefSeq" id="WP_132977774.1">
    <property type="nucleotide sequence ID" value="NZ_SMAO01000007.1"/>
</dbReference>
<name>A0A4R3MZG4_9GAMM</name>
<dbReference type="Pfam" id="PF07927">
    <property type="entry name" value="HicA_toxin"/>
    <property type="match status" value="1"/>
</dbReference>
<gene>
    <name evidence="1" type="ORF">EDC35_10747</name>
</gene>
<accession>A0A4R3MZG4</accession>
<proteinExistence type="predicted"/>
<organism evidence="1 2">
    <name type="scientific">Thiobaca trueperi</name>
    <dbReference type="NCBI Taxonomy" id="127458"/>
    <lineage>
        <taxon>Bacteria</taxon>
        <taxon>Pseudomonadati</taxon>
        <taxon>Pseudomonadota</taxon>
        <taxon>Gammaproteobacteria</taxon>
        <taxon>Chromatiales</taxon>
        <taxon>Chromatiaceae</taxon>
        <taxon>Thiobaca</taxon>
    </lineage>
</organism>
<dbReference type="EMBL" id="SMAO01000007">
    <property type="protein sequence ID" value="TCT19719.1"/>
    <property type="molecule type" value="Genomic_DNA"/>
</dbReference>
<dbReference type="Proteomes" id="UP000295717">
    <property type="component" value="Unassembled WGS sequence"/>
</dbReference>
<dbReference type="OrthoDB" id="73001at2"/>
<dbReference type="GO" id="GO:0003729">
    <property type="term" value="F:mRNA binding"/>
    <property type="evidence" value="ECO:0007669"/>
    <property type="project" value="InterPro"/>
</dbReference>
<evidence type="ECO:0000313" key="1">
    <source>
        <dbReference type="EMBL" id="TCT19719.1"/>
    </source>
</evidence>
<comment type="caution">
    <text evidence="1">The sequence shown here is derived from an EMBL/GenBank/DDBJ whole genome shotgun (WGS) entry which is preliminary data.</text>
</comment>